<dbReference type="GO" id="GO:0016491">
    <property type="term" value="F:oxidoreductase activity"/>
    <property type="evidence" value="ECO:0007669"/>
    <property type="project" value="UniProtKB-KW"/>
</dbReference>
<reference evidence="9" key="1">
    <citation type="submission" date="2016-11" db="EMBL/GenBank/DDBJ databases">
        <authorList>
            <person name="Jaros S."/>
            <person name="Januszkiewicz K."/>
            <person name="Wedrychowicz H."/>
        </authorList>
    </citation>
    <scope>NUCLEOTIDE SEQUENCE [LARGE SCALE GENOMIC DNA]</scope>
    <source>
        <strain evidence="9">DSM 19859</strain>
    </source>
</reference>
<dbReference type="SUPFAM" id="SSF55469">
    <property type="entry name" value="FMN-dependent nitroreductase-like"/>
    <property type="match status" value="1"/>
</dbReference>
<comment type="cofactor">
    <cofactor evidence="1">
        <name>FMN</name>
        <dbReference type="ChEBI" id="CHEBI:58210"/>
    </cofactor>
</comment>
<feature type="domain" description="Nitroreductase" evidence="7">
    <location>
        <begin position="9"/>
        <end position="186"/>
    </location>
</feature>
<dbReference type="Proteomes" id="UP000184240">
    <property type="component" value="Unassembled WGS sequence"/>
</dbReference>
<accession>A0A1M5UFN9</accession>
<dbReference type="RefSeq" id="WP_072980285.1">
    <property type="nucleotide sequence ID" value="NZ_FQXT01000001.1"/>
</dbReference>
<evidence type="ECO:0000313" key="11">
    <source>
        <dbReference type="Proteomes" id="UP000290037"/>
    </source>
</evidence>
<evidence type="ECO:0000256" key="6">
    <source>
        <dbReference type="ARBA" id="ARBA00023002"/>
    </source>
</evidence>
<dbReference type="PANTHER" id="PTHR43673:SF2">
    <property type="entry name" value="NITROREDUCTASE"/>
    <property type="match status" value="1"/>
</dbReference>
<evidence type="ECO:0000256" key="3">
    <source>
        <dbReference type="ARBA" id="ARBA00022630"/>
    </source>
</evidence>
<evidence type="ECO:0000256" key="1">
    <source>
        <dbReference type="ARBA" id="ARBA00001917"/>
    </source>
</evidence>
<sequence>MSKYIEHLNWRYATKQFDANKKLSEDQLQTLIDAVQLSASSYGLQPYKILVIKDEKIKEQLKAAGYNQAQFTDASAIFVFAHQTDFGAELVDSYIDHAARIKEVETGALEDYANLMKNSLLNLPQEAKAGWTARQAYIALGNLLSAAAAHQIDTCPMEGFDADAFDKILGLADTNLHAVVVAAAGYRSAEDQTQHAAKVRRPQEELFQIL</sequence>
<keyword evidence="3" id="KW-0285">Flavoprotein</keyword>
<keyword evidence="6" id="KW-0560">Oxidoreductase</keyword>
<gene>
    <name evidence="8" type="ORF">DSM01_3206</name>
    <name evidence="9" type="ORF">SAMN04487999_0656</name>
</gene>
<reference evidence="10" key="2">
    <citation type="submission" date="2016-11" db="EMBL/GenBank/DDBJ databases">
        <authorList>
            <person name="Varghese N."/>
            <person name="Submissions S."/>
        </authorList>
    </citation>
    <scope>NUCLEOTIDE SEQUENCE [LARGE SCALE GENOMIC DNA]</scope>
    <source>
        <strain evidence="10">DSM 19859</strain>
    </source>
</reference>
<evidence type="ECO:0000259" key="7">
    <source>
        <dbReference type="Pfam" id="PF00881"/>
    </source>
</evidence>
<evidence type="ECO:0000256" key="5">
    <source>
        <dbReference type="ARBA" id="ARBA00022857"/>
    </source>
</evidence>
<keyword evidence="5" id="KW-0521">NADP</keyword>
<proteinExistence type="inferred from homology"/>
<evidence type="ECO:0000313" key="8">
    <source>
        <dbReference type="EMBL" id="RXG27132.1"/>
    </source>
</evidence>
<comment type="similarity">
    <text evidence="2">Belongs to the nitroreductase family.</text>
</comment>
<evidence type="ECO:0000256" key="2">
    <source>
        <dbReference type="ARBA" id="ARBA00007118"/>
    </source>
</evidence>
<reference evidence="8 11" key="3">
    <citation type="submission" date="2018-07" db="EMBL/GenBank/DDBJ databases">
        <title>Leeuwenhoekiella genomics.</title>
        <authorList>
            <person name="Tahon G."/>
            <person name="Willems A."/>
        </authorList>
    </citation>
    <scope>NUCLEOTIDE SEQUENCE [LARGE SCALE GENOMIC DNA]</scope>
    <source>
        <strain evidence="8 11">LMG 24856</strain>
    </source>
</reference>
<dbReference type="EMBL" id="FQXT01000001">
    <property type="protein sequence ID" value="SHH61718.1"/>
    <property type="molecule type" value="Genomic_DNA"/>
</dbReference>
<keyword evidence="11" id="KW-1185">Reference proteome</keyword>
<dbReference type="InterPro" id="IPR033878">
    <property type="entry name" value="NfsB-like"/>
</dbReference>
<dbReference type="OrthoDB" id="9809288at2"/>
<dbReference type="Gene3D" id="3.40.109.10">
    <property type="entry name" value="NADH Oxidase"/>
    <property type="match status" value="1"/>
</dbReference>
<evidence type="ECO:0000313" key="10">
    <source>
        <dbReference type="Proteomes" id="UP000184240"/>
    </source>
</evidence>
<dbReference type="Pfam" id="PF00881">
    <property type="entry name" value="Nitroreductase"/>
    <property type="match status" value="1"/>
</dbReference>
<dbReference type="AlphaFoldDB" id="A0A1M5UFN9"/>
<organism evidence="9 10">
    <name type="scientific">Leeuwenhoekiella palythoae</name>
    <dbReference type="NCBI Taxonomy" id="573501"/>
    <lineage>
        <taxon>Bacteria</taxon>
        <taxon>Pseudomonadati</taxon>
        <taxon>Bacteroidota</taxon>
        <taxon>Flavobacteriia</taxon>
        <taxon>Flavobacteriales</taxon>
        <taxon>Flavobacteriaceae</taxon>
        <taxon>Leeuwenhoekiella</taxon>
    </lineage>
</organism>
<name>A0A1M5UFN9_9FLAO</name>
<evidence type="ECO:0000313" key="9">
    <source>
        <dbReference type="EMBL" id="SHH61718.1"/>
    </source>
</evidence>
<dbReference type="Proteomes" id="UP000290037">
    <property type="component" value="Unassembled WGS sequence"/>
</dbReference>
<dbReference type="STRING" id="573501.SAMN04487999_0656"/>
<evidence type="ECO:0000256" key="4">
    <source>
        <dbReference type="ARBA" id="ARBA00022643"/>
    </source>
</evidence>
<dbReference type="InterPro" id="IPR000415">
    <property type="entry name" value="Nitroreductase-like"/>
</dbReference>
<dbReference type="CDD" id="cd02149">
    <property type="entry name" value="NfsB-like"/>
    <property type="match status" value="1"/>
</dbReference>
<protein>
    <submittedName>
        <fullName evidence="9">Nitroreductase</fullName>
    </submittedName>
</protein>
<keyword evidence="4" id="KW-0288">FMN</keyword>
<dbReference type="InterPro" id="IPR029479">
    <property type="entry name" value="Nitroreductase"/>
</dbReference>
<dbReference type="EMBL" id="QOVN01000009">
    <property type="protein sequence ID" value="RXG27132.1"/>
    <property type="molecule type" value="Genomic_DNA"/>
</dbReference>
<dbReference type="PANTHER" id="PTHR43673">
    <property type="entry name" value="NAD(P)H NITROREDUCTASE YDGI-RELATED"/>
    <property type="match status" value="1"/>
</dbReference>